<protein>
    <recommendedName>
        <fullName evidence="5">RNI-like protein</fullName>
    </recommendedName>
</protein>
<evidence type="ECO:0000256" key="1">
    <source>
        <dbReference type="SAM" id="MobiDB-lite"/>
    </source>
</evidence>
<name>A0A9P8AFC4_9AGAR</name>
<comment type="caution">
    <text evidence="3">The sequence shown here is derived from an EMBL/GenBank/DDBJ whole genome shotgun (WGS) entry which is preliminary data.</text>
</comment>
<keyword evidence="2" id="KW-1133">Transmembrane helix</keyword>
<dbReference type="KEGG" id="more:E1B28_001256"/>
<keyword evidence="2" id="KW-0472">Membrane</keyword>
<dbReference type="EMBL" id="CM032181">
    <property type="protein sequence ID" value="KAG7099403.1"/>
    <property type="molecule type" value="Genomic_DNA"/>
</dbReference>
<feature type="transmembrane region" description="Helical" evidence="2">
    <location>
        <begin position="94"/>
        <end position="116"/>
    </location>
</feature>
<evidence type="ECO:0000256" key="2">
    <source>
        <dbReference type="SAM" id="Phobius"/>
    </source>
</evidence>
<dbReference type="Proteomes" id="UP001049176">
    <property type="component" value="Chromosome 1"/>
</dbReference>
<dbReference type="OrthoDB" id="550575at2759"/>
<gene>
    <name evidence="3" type="ORF">E1B28_001256</name>
</gene>
<accession>A0A9P8AFC4</accession>
<dbReference type="RefSeq" id="XP_043015873.1">
    <property type="nucleotide sequence ID" value="XM_043147168.1"/>
</dbReference>
<dbReference type="GeneID" id="66070332"/>
<dbReference type="GO" id="GO:0019005">
    <property type="term" value="C:SCF ubiquitin ligase complex"/>
    <property type="evidence" value="ECO:0007669"/>
    <property type="project" value="TreeGrafter"/>
</dbReference>
<dbReference type="InterPro" id="IPR032675">
    <property type="entry name" value="LRR_dom_sf"/>
</dbReference>
<reference evidence="3" key="1">
    <citation type="journal article" date="2021" name="Genome Biol. Evol.">
        <title>The assembled and annotated genome of the fairy-ring fungus Marasmius oreades.</title>
        <authorList>
            <person name="Hiltunen M."/>
            <person name="Ament-Velasquez S.L."/>
            <person name="Johannesson H."/>
        </authorList>
    </citation>
    <scope>NUCLEOTIDE SEQUENCE</scope>
    <source>
        <strain evidence="3">03SP1</strain>
    </source>
</reference>
<organism evidence="3 4">
    <name type="scientific">Marasmius oreades</name>
    <name type="common">fairy-ring Marasmius</name>
    <dbReference type="NCBI Taxonomy" id="181124"/>
    <lineage>
        <taxon>Eukaryota</taxon>
        <taxon>Fungi</taxon>
        <taxon>Dikarya</taxon>
        <taxon>Basidiomycota</taxon>
        <taxon>Agaricomycotina</taxon>
        <taxon>Agaricomycetes</taxon>
        <taxon>Agaricomycetidae</taxon>
        <taxon>Agaricales</taxon>
        <taxon>Marasmiineae</taxon>
        <taxon>Marasmiaceae</taxon>
        <taxon>Marasmius</taxon>
    </lineage>
</organism>
<keyword evidence="2" id="KW-0812">Transmembrane</keyword>
<evidence type="ECO:0008006" key="5">
    <source>
        <dbReference type="Google" id="ProtNLM"/>
    </source>
</evidence>
<feature type="compositionally biased region" description="Polar residues" evidence="1">
    <location>
        <begin position="31"/>
        <end position="45"/>
    </location>
</feature>
<dbReference type="GO" id="GO:0031146">
    <property type="term" value="P:SCF-dependent proteasomal ubiquitin-dependent protein catabolic process"/>
    <property type="evidence" value="ECO:0007669"/>
    <property type="project" value="TreeGrafter"/>
</dbReference>
<dbReference type="SMART" id="SM00367">
    <property type="entry name" value="LRR_CC"/>
    <property type="match status" value="4"/>
</dbReference>
<feature type="region of interest" description="Disordered" evidence="1">
    <location>
        <begin position="1"/>
        <end position="45"/>
    </location>
</feature>
<evidence type="ECO:0000313" key="3">
    <source>
        <dbReference type="EMBL" id="KAG7099403.1"/>
    </source>
</evidence>
<keyword evidence="4" id="KW-1185">Reference proteome</keyword>
<dbReference type="SUPFAM" id="SSF52047">
    <property type="entry name" value="RNI-like"/>
    <property type="match status" value="1"/>
</dbReference>
<proteinExistence type="predicted"/>
<evidence type="ECO:0000313" key="4">
    <source>
        <dbReference type="Proteomes" id="UP001049176"/>
    </source>
</evidence>
<dbReference type="InterPro" id="IPR006553">
    <property type="entry name" value="Leu-rich_rpt_Cys-con_subtyp"/>
</dbReference>
<dbReference type="AlphaFoldDB" id="A0A9P8AFC4"/>
<feature type="compositionally biased region" description="Basic residues" evidence="1">
    <location>
        <begin position="1"/>
        <end position="12"/>
    </location>
</feature>
<dbReference type="PANTHER" id="PTHR13318">
    <property type="entry name" value="PARTNER OF PAIRED, ISOFORM B-RELATED"/>
    <property type="match status" value="1"/>
</dbReference>
<sequence>MSSSNSRKKQRTTRSSVPALGAPSEADEQSNDFNNPTSSASSSRVLPTTTIPSLSTLCARRFAASYKKIRENEFLWKATAQYLKLAPDSMIPKILAMLVTTCPTFLDHAVIVTYFLRGPLISLDMNKLPGVKESTILQIPRLNPSLREVELTKFGKISDEKFASVFSRLTELRRVVLRDCTKVGLKTVVAIAKSCPHLKIANLNHTSSPPAAVGDLLLSCPQLEVLKLAGISNWTDGTFSKLAKALDKKTRFVSLRTLKLRMLSLSDNNLNFMVSLFPNLRRLDLSFTPARHLLILSSPESPDLEKISLTSTQVTSSDLLAIIARLPCLKTLSLGALGVRESSKATVSNSSAMTMNDYTLREMTAILTNFQDLESVSLVANTKLCINTKADSAVLEFVQQVGRRCKYLNLSGIPSIRSNDLVGLIAEVQHYTPPALERLLLNQTGVDDGASASICSCRNLVNLGLSGTRFTSVASDEGLFPILDACTRLEHLDLTSCRGVPVGDRRRFFQVWEGERNPQYSVH</sequence>
<dbReference type="Gene3D" id="3.80.10.10">
    <property type="entry name" value="Ribonuclease Inhibitor"/>
    <property type="match status" value="1"/>
</dbReference>